<comment type="similarity">
    <text evidence="2 6">Belongs to the SURF1 family.</text>
</comment>
<accession>A0ABV7SV05</accession>
<comment type="caution">
    <text evidence="7">The sequence shown here is derived from an EMBL/GenBank/DDBJ whole genome shotgun (WGS) entry which is preliminary data.</text>
</comment>
<proteinExistence type="inferred from homology"/>
<dbReference type="Pfam" id="PF02104">
    <property type="entry name" value="SURF1"/>
    <property type="match status" value="2"/>
</dbReference>
<dbReference type="Proteomes" id="UP001595713">
    <property type="component" value="Unassembled WGS sequence"/>
</dbReference>
<dbReference type="PANTHER" id="PTHR23427:SF2">
    <property type="entry name" value="SURFEIT LOCUS PROTEIN 1"/>
    <property type="match status" value="1"/>
</dbReference>
<dbReference type="InterPro" id="IPR002994">
    <property type="entry name" value="Surf1/Shy1"/>
</dbReference>
<dbReference type="EMBL" id="JBHRXP010000002">
    <property type="protein sequence ID" value="MFC3579477.1"/>
    <property type="molecule type" value="Genomic_DNA"/>
</dbReference>
<keyword evidence="5 6" id="KW-0472">Membrane</keyword>
<gene>
    <name evidence="7" type="ORF">ACFONA_04805</name>
</gene>
<comment type="subcellular location">
    <subcellularLocation>
        <location evidence="6">Cell membrane</location>
        <topology evidence="6">Multi-pass membrane protein</topology>
    </subcellularLocation>
    <subcellularLocation>
        <location evidence="1">Membrane</location>
    </subcellularLocation>
</comment>
<comment type="caution">
    <text evidence="6">Lacks conserved residue(s) required for the propagation of feature annotation.</text>
</comment>
<sequence length="283" mass="30329">MRGIARIALAILWIAGIAALLALGTWQVQRRASKLDLIARVEAGMKAAPVAPPVSAGRDDAYRRVTVTGRFLPGKDSFVQASTVRGPGWWVITPLRVDEAADLAKYHPGALDHPGGRRGPVAKVEVTKRSANPSSSPDWAPAFAGVAALGGGGDTSTILINRGYVAERRAPPATGAPVTITGLLRLTEPKGGFLRSNDPAKQRWYSRDVAAIAARHRLANVAPYFIDADAARNAPGAPVGGLTVVAFSNNHLVYAITWYVLAMMTAAGFYYWITLERRRERMP</sequence>
<keyword evidence="6" id="KW-1003">Cell membrane</keyword>
<dbReference type="InterPro" id="IPR045214">
    <property type="entry name" value="Surf1/Surf4"/>
</dbReference>
<organism evidence="7 8">
    <name type="scientific">Sphingomonas hylomeconis</name>
    <dbReference type="NCBI Taxonomy" id="1395958"/>
    <lineage>
        <taxon>Bacteria</taxon>
        <taxon>Pseudomonadati</taxon>
        <taxon>Pseudomonadota</taxon>
        <taxon>Alphaproteobacteria</taxon>
        <taxon>Sphingomonadales</taxon>
        <taxon>Sphingomonadaceae</taxon>
        <taxon>Sphingomonas</taxon>
    </lineage>
</organism>
<dbReference type="PANTHER" id="PTHR23427">
    <property type="entry name" value="SURFEIT LOCUS PROTEIN"/>
    <property type="match status" value="1"/>
</dbReference>
<dbReference type="CDD" id="cd06662">
    <property type="entry name" value="SURF1"/>
    <property type="match status" value="1"/>
</dbReference>
<evidence type="ECO:0000313" key="7">
    <source>
        <dbReference type="EMBL" id="MFC3579477.1"/>
    </source>
</evidence>
<dbReference type="RefSeq" id="WP_380816054.1">
    <property type="nucleotide sequence ID" value="NZ_JBHRXP010000002.1"/>
</dbReference>
<keyword evidence="4 6" id="KW-1133">Transmembrane helix</keyword>
<name>A0ABV7SV05_9SPHN</name>
<feature type="transmembrane region" description="Helical" evidence="6">
    <location>
        <begin position="252"/>
        <end position="273"/>
    </location>
</feature>
<evidence type="ECO:0000256" key="1">
    <source>
        <dbReference type="ARBA" id="ARBA00004370"/>
    </source>
</evidence>
<evidence type="ECO:0000313" key="8">
    <source>
        <dbReference type="Proteomes" id="UP001595713"/>
    </source>
</evidence>
<keyword evidence="8" id="KW-1185">Reference proteome</keyword>
<reference evidence="8" key="1">
    <citation type="journal article" date="2019" name="Int. J. Syst. Evol. Microbiol.">
        <title>The Global Catalogue of Microorganisms (GCM) 10K type strain sequencing project: providing services to taxonomists for standard genome sequencing and annotation.</title>
        <authorList>
            <consortium name="The Broad Institute Genomics Platform"/>
            <consortium name="The Broad Institute Genome Sequencing Center for Infectious Disease"/>
            <person name="Wu L."/>
            <person name="Ma J."/>
        </authorList>
    </citation>
    <scope>NUCLEOTIDE SEQUENCE [LARGE SCALE GENOMIC DNA]</scope>
    <source>
        <strain evidence="8">KCTC 42739</strain>
    </source>
</reference>
<evidence type="ECO:0000256" key="5">
    <source>
        <dbReference type="ARBA" id="ARBA00023136"/>
    </source>
</evidence>
<keyword evidence="3 6" id="KW-0812">Transmembrane</keyword>
<evidence type="ECO:0000256" key="3">
    <source>
        <dbReference type="ARBA" id="ARBA00022692"/>
    </source>
</evidence>
<protein>
    <recommendedName>
        <fullName evidence="6">SURF1-like protein</fullName>
    </recommendedName>
</protein>
<evidence type="ECO:0000256" key="2">
    <source>
        <dbReference type="ARBA" id="ARBA00007165"/>
    </source>
</evidence>
<evidence type="ECO:0000256" key="4">
    <source>
        <dbReference type="ARBA" id="ARBA00022989"/>
    </source>
</evidence>
<dbReference type="PROSITE" id="PS50895">
    <property type="entry name" value="SURF1"/>
    <property type="match status" value="1"/>
</dbReference>
<evidence type="ECO:0000256" key="6">
    <source>
        <dbReference type="RuleBase" id="RU363076"/>
    </source>
</evidence>